<dbReference type="PANTHER" id="PTHR46169">
    <property type="entry name" value="DNA REPLICATION-RELATED ELEMENT FACTOR, ISOFORM A"/>
    <property type="match status" value="1"/>
</dbReference>
<feature type="region of interest" description="Disordered" evidence="1">
    <location>
        <begin position="1"/>
        <end position="34"/>
    </location>
</feature>
<evidence type="ECO:0000256" key="1">
    <source>
        <dbReference type="SAM" id="MobiDB-lite"/>
    </source>
</evidence>
<dbReference type="GO" id="GO:0006357">
    <property type="term" value="P:regulation of transcription by RNA polymerase II"/>
    <property type="evidence" value="ECO:0007669"/>
    <property type="project" value="TreeGrafter"/>
</dbReference>
<proteinExistence type="predicted"/>
<keyword evidence="3" id="KW-1185">Reference proteome</keyword>
<organism evidence="2 3">
    <name type="scientific">Anopheles dirus</name>
    <dbReference type="NCBI Taxonomy" id="7168"/>
    <lineage>
        <taxon>Eukaryota</taxon>
        <taxon>Metazoa</taxon>
        <taxon>Ecdysozoa</taxon>
        <taxon>Arthropoda</taxon>
        <taxon>Hexapoda</taxon>
        <taxon>Insecta</taxon>
        <taxon>Pterygota</taxon>
        <taxon>Neoptera</taxon>
        <taxon>Endopterygota</taxon>
        <taxon>Diptera</taxon>
        <taxon>Nematocera</taxon>
        <taxon>Culicoidea</taxon>
        <taxon>Culicidae</taxon>
        <taxon>Anophelinae</taxon>
        <taxon>Anopheles</taxon>
    </lineage>
</organism>
<name>A0A182ND89_9DIPT</name>
<feature type="compositionally biased region" description="Basic and acidic residues" evidence="1">
    <location>
        <begin position="24"/>
        <end position="33"/>
    </location>
</feature>
<evidence type="ECO:0000313" key="2">
    <source>
        <dbReference type="EnsemblMetazoa" id="ADIR005603-PA"/>
    </source>
</evidence>
<sequence length="156" mass="17932">PYEIQVPRQSASVSVTSNEEPQASDERFDDKNESNIPLRTNSIFNYIHKPINSETKRQLDRILLEFISKECLPFSVVESQSFKKFLHMLNPNYTVPSRKIVSNVLLPSAYNEEMENEEENLASVNAIALTPDGWSNTNNNVLNLLDRIRDFKLHHG</sequence>
<dbReference type="EnsemblMetazoa" id="ADIR005603-RA">
    <property type="protein sequence ID" value="ADIR005603-PA"/>
    <property type="gene ID" value="ADIR005603"/>
</dbReference>
<reference evidence="2" key="2">
    <citation type="submission" date="2020-05" db="UniProtKB">
        <authorList>
            <consortium name="EnsemblMetazoa"/>
        </authorList>
    </citation>
    <scope>IDENTIFICATION</scope>
    <source>
        <strain evidence="2">WRAIR2</strain>
    </source>
</reference>
<evidence type="ECO:0000313" key="3">
    <source>
        <dbReference type="Proteomes" id="UP000075884"/>
    </source>
</evidence>
<dbReference type="PANTHER" id="PTHR46169:SF29">
    <property type="entry name" value="DNA REPLICATION-RELATED ELEMENT FACTOR, ISOFORM A"/>
    <property type="match status" value="1"/>
</dbReference>
<dbReference type="AlphaFoldDB" id="A0A182ND89"/>
<dbReference type="InterPro" id="IPR052717">
    <property type="entry name" value="Vacuolar_transposase_reg"/>
</dbReference>
<dbReference type="VEuPathDB" id="VectorBase:ADIR005603"/>
<dbReference type="Proteomes" id="UP000075884">
    <property type="component" value="Unassembled WGS sequence"/>
</dbReference>
<dbReference type="SUPFAM" id="SSF140996">
    <property type="entry name" value="Hermes dimerisation domain"/>
    <property type="match status" value="1"/>
</dbReference>
<reference evidence="3" key="1">
    <citation type="submission" date="2013-03" db="EMBL/GenBank/DDBJ databases">
        <title>The Genome Sequence of Anopheles dirus WRAIR2.</title>
        <authorList>
            <consortium name="The Broad Institute Genomics Platform"/>
            <person name="Neafsey D.E."/>
            <person name="Walton C."/>
            <person name="Walker B."/>
            <person name="Young S.K."/>
            <person name="Zeng Q."/>
            <person name="Gargeya S."/>
            <person name="Fitzgerald M."/>
            <person name="Haas B."/>
            <person name="Abouelleil A."/>
            <person name="Allen A.W."/>
            <person name="Alvarado L."/>
            <person name="Arachchi H.M."/>
            <person name="Berlin A.M."/>
            <person name="Chapman S.B."/>
            <person name="Gainer-Dewar J."/>
            <person name="Goldberg J."/>
            <person name="Griggs A."/>
            <person name="Gujja S."/>
            <person name="Hansen M."/>
            <person name="Howarth C."/>
            <person name="Imamovic A."/>
            <person name="Ireland A."/>
            <person name="Larimer J."/>
            <person name="McCowan C."/>
            <person name="Murphy C."/>
            <person name="Pearson M."/>
            <person name="Poon T.W."/>
            <person name="Priest M."/>
            <person name="Roberts A."/>
            <person name="Saif S."/>
            <person name="Shea T."/>
            <person name="Sisk P."/>
            <person name="Sykes S."/>
            <person name="Wortman J."/>
            <person name="Nusbaum C."/>
            <person name="Birren B."/>
        </authorList>
    </citation>
    <scope>NUCLEOTIDE SEQUENCE [LARGE SCALE GENOMIC DNA]</scope>
    <source>
        <strain evidence="3">WRAIR2</strain>
    </source>
</reference>
<feature type="compositionally biased region" description="Polar residues" evidence="1">
    <location>
        <begin position="7"/>
        <end position="21"/>
    </location>
</feature>
<accession>A0A182ND89</accession>
<dbReference type="GO" id="GO:0005634">
    <property type="term" value="C:nucleus"/>
    <property type="evidence" value="ECO:0007669"/>
    <property type="project" value="TreeGrafter"/>
</dbReference>
<dbReference type="STRING" id="7168.A0A182ND89"/>
<protein>
    <submittedName>
        <fullName evidence="2">Uncharacterized protein</fullName>
    </submittedName>
</protein>